<dbReference type="RefSeq" id="WP_276233671.1">
    <property type="nucleotide sequence ID" value="NZ_CP119802.1"/>
</dbReference>
<keyword evidence="10" id="KW-1185">Reference proteome</keyword>
<keyword evidence="3" id="KW-0805">Transcription regulation</keyword>
<evidence type="ECO:0000313" key="10">
    <source>
        <dbReference type="Proteomes" id="UP001596398"/>
    </source>
</evidence>
<evidence type="ECO:0000256" key="7">
    <source>
        <dbReference type="SAM" id="Coils"/>
    </source>
</evidence>
<dbReference type="SUPFAM" id="SSF52172">
    <property type="entry name" value="CheY-like"/>
    <property type="match status" value="1"/>
</dbReference>
<organism evidence="9 10">
    <name type="scientific">Halosegnis marinus</name>
    <dbReference type="NCBI Taxonomy" id="3034023"/>
    <lineage>
        <taxon>Archaea</taxon>
        <taxon>Methanobacteriati</taxon>
        <taxon>Methanobacteriota</taxon>
        <taxon>Stenosarchaea group</taxon>
        <taxon>Halobacteria</taxon>
        <taxon>Halobacteriales</taxon>
        <taxon>Natronomonadaceae</taxon>
        <taxon>Halosegnis</taxon>
    </lineage>
</organism>
<protein>
    <submittedName>
        <fullName evidence="9">Response regulator transcription factor</fullName>
    </submittedName>
</protein>
<evidence type="ECO:0000313" key="9">
    <source>
        <dbReference type="EMBL" id="MFC7235537.1"/>
    </source>
</evidence>
<keyword evidence="5" id="KW-0804">Transcription</keyword>
<dbReference type="PROSITE" id="PS50110">
    <property type="entry name" value="RESPONSE_REGULATORY"/>
    <property type="match status" value="1"/>
</dbReference>
<dbReference type="SMART" id="SM00448">
    <property type="entry name" value="REC"/>
    <property type="match status" value="1"/>
</dbReference>
<dbReference type="Pfam" id="PF08663">
    <property type="entry name" value="HalX"/>
    <property type="match status" value="1"/>
</dbReference>
<dbReference type="GO" id="GO:0003677">
    <property type="term" value="F:DNA binding"/>
    <property type="evidence" value="ECO:0007669"/>
    <property type="project" value="UniProtKB-KW"/>
</dbReference>
<dbReference type="GO" id="GO:0000160">
    <property type="term" value="P:phosphorelay signal transduction system"/>
    <property type="evidence" value="ECO:0007669"/>
    <property type="project" value="UniProtKB-KW"/>
</dbReference>
<dbReference type="PANTHER" id="PTHR48111:SF1">
    <property type="entry name" value="TWO-COMPONENT RESPONSE REGULATOR ORR33"/>
    <property type="match status" value="1"/>
</dbReference>
<dbReference type="EMBL" id="JBHTAP010000001">
    <property type="protein sequence ID" value="MFC7235537.1"/>
    <property type="molecule type" value="Genomic_DNA"/>
</dbReference>
<evidence type="ECO:0000256" key="1">
    <source>
        <dbReference type="ARBA" id="ARBA00022553"/>
    </source>
</evidence>
<evidence type="ECO:0000259" key="8">
    <source>
        <dbReference type="PROSITE" id="PS50110"/>
    </source>
</evidence>
<feature type="modified residue" description="4-aspartylphosphate" evidence="6">
    <location>
        <position position="61"/>
    </location>
</feature>
<dbReference type="Gene3D" id="3.40.50.2300">
    <property type="match status" value="1"/>
</dbReference>
<dbReference type="InterPro" id="IPR001789">
    <property type="entry name" value="Sig_transdc_resp-reg_receiver"/>
</dbReference>
<sequence length="193" mass="21741">MSEPMAAEPTDDEAAVVLAVDDEPNVTEAFALWLDDYTVRTAGSGAEALDRLDGVDVVLLDRRMPELSGHEVLETIRDRGYEMPVVMVTGVTPETDIADMPFDDYLEKPVTGDELTATVESVLRRRAYDRHVGELFSTLRKIEVLRANHSETALETNAEFQDLLETRDRLRREADEQLTALSDEERDALIRDF</sequence>
<evidence type="ECO:0000256" key="3">
    <source>
        <dbReference type="ARBA" id="ARBA00023015"/>
    </source>
</evidence>
<keyword evidence="4" id="KW-0238">DNA-binding</keyword>
<proteinExistence type="predicted"/>
<dbReference type="Pfam" id="PF00072">
    <property type="entry name" value="Response_reg"/>
    <property type="match status" value="1"/>
</dbReference>
<gene>
    <name evidence="9" type="ORF">ACFQJ4_09450</name>
</gene>
<accession>A0ABD5ZQD6</accession>
<keyword evidence="7" id="KW-0175">Coiled coil</keyword>
<evidence type="ECO:0000256" key="4">
    <source>
        <dbReference type="ARBA" id="ARBA00023125"/>
    </source>
</evidence>
<feature type="domain" description="Response regulatory" evidence="8">
    <location>
        <begin position="16"/>
        <end position="123"/>
    </location>
</feature>
<evidence type="ECO:0000256" key="5">
    <source>
        <dbReference type="ARBA" id="ARBA00023163"/>
    </source>
</evidence>
<dbReference type="InterPro" id="IPR039420">
    <property type="entry name" value="WalR-like"/>
</dbReference>
<dbReference type="InterPro" id="IPR013971">
    <property type="entry name" value="HalX_domain"/>
</dbReference>
<dbReference type="CDD" id="cd00156">
    <property type="entry name" value="REC"/>
    <property type="match status" value="1"/>
</dbReference>
<evidence type="ECO:0000256" key="2">
    <source>
        <dbReference type="ARBA" id="ARBA00023012"/>
    </source>
</evidence>
<comment type="caution">
    <text evidence="9">The sequence shown here is derived from an EMBL/GenBank/DDBJ whole genome shotgun (WGS) entry which is preliminary data.</text>
</comment>
<keyword evidence="1 6" id="KW-0597">Phosphoprotein</keyword>
<dbReference type="PANTHER" id="PTHR48111">
    <property type="entry name" value="REGULATOR OF RPOS"/>
    <property type="match status" value="1"/>
</dbReference>
<dbReference type="InterPro" id="IPR011006">
    <property type="entry name" value="CheY-like_superfamily"/>
</dbReference>
<reference evidence="9 10" key="1">
    <citation type="journal article" date="2019" name="Int. J. Syst. Evol. Microbiol.">
        <title>The Global Catalogue of Microorganisms (GCM) 10K type strain sequencing project: providing services to taxonomists for standard genome sequencing and annotation.</title>
        <authorList>
            <consortium name="The Broad Institute Genomics Platform"/>
            <consortium name="The Broad Institute Genome Sequencing Center for Infectious Disease"/>
            <person name="Wu L."/>
            <person name="Ma J."/>
        </authorList>
    </citation>
    <scope>NUCLEOTIDE SEQUENCE [LARGE SCALE GENOMIC DNA]</scope>
    <source>
        <strain evidence="9 10">DT85</strain>
    </source>
</reference>
<evidence type="ECO:0000256" key="6">
    <source>
        <dbReference type="PROSITE-ProRule" id="PRU00169"/>
    </source>
</evidence>
<dbReference type="AlphaFoldDB" id="A0ABD5ZQD6"/>
<name>A0ABD5ZQD6_9EURY</name>
<feature type="coiled-coil region" evidence="7">
    <location>
        <begin position="153"/>
        <end position="187"/>
    </location>
</feature>
<keyword evidence="2" id="KW-0902">Two-component regulatory system</keyword>
<dbReference type="Proteomes" id="UP001596398">
    <property type="component" value="Unassembled WGS sequence"/>
</dbReference>
<dbReference type="GeneID" id="79267232"/>